<dbReference type="InterPro" id="IPR000659">
    <property type="entry name" value="Pyridox_Oxase"/>
</dbReference>
<dbReference type="SMR" id="A0A1I7RRH7"/>
<dbReference type="Proteomes" id="UP000582659">
    <property type="component" value="Unassembled WGS sequence"/>
</dbReference>
<dbReference type="UniPathway" id="UPA01068">
    <property type="reaction ID" value="UER00304"/>
</dbReference>
<evidence type="ECO:0000256" key="6">
    <source>
        <dbReference type="ARBA" id="ARBA00012801"/>
    </source>
</evidence>
<evidence type="ECO:0000259" key="11">
    <source>
        <dbReference type="Pfam" id="PF10590"/>
    </source>
</evidence>
<dbReference type="Pfam" id="PF01243">
    <property type="entry name" value="PNPOx_N"/>
    <property type="match status" value="1"/>
</dbReference>
<name>A0A1I7RRH7_BURXY</name>
<accession>A0A1I7RRH7</accession>
<dbReference type="OrthoDB" id="303614at2759"/>
<keyword evidence="9" id="KW-0560">Oxidoreductase</keyword>
<evidence type="ECO:0000259" key="10">
    <source>
        <dbReference type="Pfam" id="PF01243"/>
    </source>
</evidence>
<dbReference type="Proteomes" id="UP000659654">
    <property type="component" value="Unassembled WGS sequence"/>
</dbReference>
<dbReference type="InterPro" id="IPR019740">
    <property type="entry name" value="Pyridox_Oxase_CS"/>
</dbReference>
<dbReference type="NCBIfam" id="NF004231">
    <property type="entry name" value="PRK05679.1"/>
    <property type="match status" value="1"/>
</dbReference>
<dbReference type="GO" id="GO:0004733">
    <property type="term" value="F:pyridoxamine phosphate oxidase activity"/>
    <property type="evidence" value="ECO:0007669"/>
    <property type="project" value="UniProtKB-EC"/>
</dbReference>
<sequence>MDTPHEFEPVDVSGVRKQYLNVAEPYFVEENCSTDPFHQFHIWFSNVLAQSNVTYEEMNAVCLSTCVDNKPSSRMVLVKYYNNEGITFFTNSSSRKGQQIAANNNGAMTFYWPFVNRQVRLEGTLVEVKEEEAVHYWNSRPVHSKIGGFISNQSEVVESRKVLEDRKRILEEKVTVEGPEILVKPKTWTGYTLKPNYFEFWQGQSDRLHDRIRFRLGEDNQWIRDRLQP</sequence>
<evidence type="ECO:0000313" key="16">
    <source>
        <dbReference type="WBParaSite" id="BXY_0332400.1"/>
    </source>
</evidence>
<dbReference type="Pfam" id="PF10590">
    <property type="entry name" value="PNP_phzG_C"/>
    <property type="match status" value="1"/>
</dbReference>
<dbReference type="InterPro" id="IPR012349">
    <property type="entry name" value="Split_barrel_FMN-bd"/>
</dbReference>
<evidence type="ECO:0000256" key="9">
    <source>
        <dbReference type="ARBA" id="ARBA00023002"/>
    </source>
</evidence>
<keyword evidence="15" id="KW-1185">Reference proteome</keyword>
<dbReference type="Gene3D" id="2.30.110.10">
    <property type="entry name" value="Electron Transport, Fmn-binding Protein, Chain A"/>
    <property type="match status" value="1"/>
</dbReference>
<dbReference type="EMBL" id="CAJFDI010000006">
    <property type="protein sequence ID" value="CAD5234947.1"/>
    <property type="molecule type" value="Genomic_DNA"/>
</dbReference>
<comment type="function">
    <text evidence="2">Catalyzes the oxidation of either pyridoxine 5'-phosphate (PNP) or pyridoxamine 5'-phosphate (PMP) into pyridoxal 5'-phosphate (PLP).</text>
</comment>
<dbReference type="EC" id="1.4.3.5" evidence="6"/>
<gene>
    <name evidence="12" type="ORF">BXYJ_LOCUS15038</name>
</gene>
<dbReference type="PROSITE" id="PS01064">
    <property type="entry name" value="PYRIDOX_OXIDASE"/>
    <property type="match status" value="1"/>
</dbReference>
<evidence type="ECO:0000256" key="8">
    <source>
        <dbReference type="ARBA" id="ARBA00022643"/>
    </source>
</evidence>
<dbReference type="Proteomes" id="UP000095284">
    <property type="component" value="Unplaced"/>
</dbReference>
<dbReference type="NCBIfam" id="TIGR00558">
    <property type="entry name" value="pdxH"/>
    <property type="match status" value="1"/>
</dbReference>
<dbReference type="GO" id="GO:0010181">
    <property type="term" value="F:FMN binding"/>
    <property type="evidence" value="ECO:0007669"/>
    <property type="project" value="InterPro"/>
</dbReference>
<dbReference type="PANTHER" id="PTHR10851">
    <property type="entry name" value="PYRIDOXINE-5-PHOSPHATE OXIDASE"/>
    <property type="match status" value="1"/>
</dbReference>
<evidence type="ECO:0000313" key="15">
    <source>
        <dbReference type="Proteomes" id="UP000659654"/>
    </source>
</evidence>
<evidence type="ECO:0000256" key="3">
    <source>
        <dbReference type="ARBA" id="ARBA00004738"/>
    </source>
</evidence>
<evidence type="ECO:0000313" key="14">
    <source>
        <dbReference type="Proteomes" id="UP000095284"/>
    </source>
</evidence>
<comment type="pathway">
    <text evidence="3">Cofactor metabolism; pyridoxal 5'-phosphate salvage; pyridoxal 5'-phosphate from pyridoxamine 5'-phosphate: step 1/1.</text>
</comment>
<dbReference type="InterPro" id="IPR019576">
    <property type="entry name" value="Pyridoxamine_oxidase_dimer_C"/>
</dbReference>
<evidence type="ECO:0000313" key="12">
    <source>
        <dbReference type="EMBL" id="CAD5234947.1"/>
    </source>
</evidence>
<dbReference type="PIRSF" id="PIRSF000190">
    <property type="entry name" value="Pyd_amn-ph_oxd"/>
    <property type="match status" value="1"/>
</dbReference>
<dbReference type="WBParaSite" id="BXY_0332400.1">
    <property type="protein sequence ID" value="BXY_0332400.1"/>
    <property type="gene ID" value="BXY_0332400"/>
</dbReference>
<proteinExistence type="inferred from homology"/>
<evidence type="ECO:0000313" key="13">
    <source>
        <dbReference type="EMBL" id="CAG9131046.1"/>
    </source>
</evidence>
<dbReference type="AlphaFoldDB" id="A0A1I7RRH7"/>
<dbReference type="InterPro" id="IPR011576">
    <property type="entry name" value="Pyridox_Oxase_N"/>
</dbReference>
<evidence type="ECO:0000256" key="5">
    <source>
        <dbReference type="ARBA" id="ARBA00007301"/>
    </source>
</evidence>
<evidence type="ECO:0000256" key="1">
    <source>
        <dbReference type="ARBA" id="ARBA00001917"/>
    </source>
</evidence>
<feature type="domain" description="Pyridoxamine 5'-phosphate oxidase N-terminal" evidence="10">
    <location>
        <begin position="55"/>
        <end position="165"/>
    </location>
</feature>
<evidence type="ECO:0000256" key="2">
    <source>
        <dbReference type="ARBA" id="ARBA00003691"/>
    </source>
</evidence>
<comment type="cofactor">
    <cofactor evidence="1">
        <name>FMN</name>
        <dbReference type="ChEBI" id="CHEBI:58210"/>
    </cofactor>
</comment>
<keyword evidence="7" id="KW-0285">Flavoprotein</keyword>
<dbReference type="SUPFAM" id="SSF50475">
    <property type="entry name" value="FMN-binding split barrel"/>
    <property type="match status" value="1"/>
</dbReference>
<evidence type="ECO:0000256" key="4">
    <source>
        <dbReference type="ARBA" id="ARBA00005037"/>
    </source>
</evidence>
<comment type="pathway">
    <text evidence="4">Cofactor metabolism; pyridoxal 5'-phosphate salvage; pyridoxal 5'-phosphate from pyridoxine 5'-phosphate: step 1/1.</text>
</comment>
<feature type="domain" description="Pyridoxine 5'-phosphate oxidase dimerisation C-terminal" evidence="11">
    <location>
        <begin position="188"/>
        <end position="229"/>
    </location>
</feature>
<dbReference type="GO" id="GO:0008615">
    <property type="term" value="P:pyridoxine biosynthetic process"/>
    <property type="evidence" value="ECO:0007669"/>
    <property type="project" value="InterPro"/>
</dbReference>
<dbReference type="PANTHER" id="PTHR10851:SF0">
    <property type="entry name" value="PYRIDOXINE-5'-PHOSPHATE OXIDASE"/>
    <property type="match status" value="1"/>
</dbReference>
<organism evidence="14 16">
    <name type="scientific">Bursaphelenchus xylophilus</name>
    <name type="common">Pinewood nematode worm</name>
    <name type="synonym">Aphelenchoides xylophilus</name>
    <dbReference type="NCBI Taxonomy" id="6326"/>
    <lineage>
        <taxon>Eukaryota</taxon>
        <taxon>Metazoa</taxon>
        <taxon>Ecdysozoa</taxon>
        <taxon>Nematoda</taxon>
        <taxon>Chromadorea</taxon>
        <taxon>Rhabditida</taxon>
        <taxon>Tylenchina</taxon>
        <taxon>Tylenchomorpha</taxon>
        <taxon>Aphelenchoidea</taxon>
        <taxon>Aphelenchoididae</taxon>
        <taxon>Bursaphelenchus</taxon>
    </lineage>
</organism>
<comment type="similarity">
    <text evidence="5">Belongs to the pyridoxamine 5'-phosphate oxidase family.</text>
</comment>
<reference evidence="13" key="2">
    <citation type="submission" date="2020-08" db="EMBL/GenBank/DDBJ databases">
        <authorList>
            <person name="Kikuchi T."/>
        </authorList>
    </citation>
    <scope>NUCLEOTIDE SEQUENCE</scope>
    <source>
        <strain evidence="12">Ka4C1</strain>
    </source>
</reference>
<evidence type="ECO:0000256" key="7">
    <source>
        <dbReference type="ARBA" id="ARBA00022630"/>
    </source>
</evidence>
<keyword evidence="8" id="KW-0288">FMN</keyword>
<dbReference type="EMBL" id="CAJFCV020000006">
    <property type="protein sequence ID" value="CAG9131046.1"/>
    <property type="molecule type" value="Genomic_DNA"/>
</dbReference>
<protein>
    <recommendedName>
        <fullName evidence="6">pyridoxal 5'-phosphate synthase</fullName>
        <ecNumber evidence="6">1.4.3.5</ecNumber>
    </recommendedName>
</protein>
<dbReference type="eggNOG" id="KOG2586">
    <property type="taxonomic scope" value="Eukaryota"/>
</dbReference>
<reference evidence="16" key="1">
    <citation type="submission" date="2016-11" db="UniProtKB">
        <authorList>
            <consortium name="WormBaseParasite"/>
        </authorList>
    </citation>
    <scope>IDENTIFICATION</scope>
</reference>